<comment type="caution">
    <text evidence="1">The sequence shown here is derived from an EMBL/GenBank/DDBJ whole genome shotgun (WGS) entry which is preliminary data.</text>
</comment>
<protein>
    <submittedName>
        <fullName evidence="1">Uncharacterized protein</fullName>
    </submittedName>
</protein>
<dbReference type="AlphaFoldDB" id="A0A840YNE3"/>
<keyword evidence="2" id="KW-1185">Reference proteome</keyword>
<gene>
    <name evidence="1" type="ORF">FHT02_000178</name>
</gene>
<evidence type="ECO:0000313" key="1">
    <source>
        <dbReference type="EMBL" id="MBB5708972.1"/>
    </source>
</evidence>
<dbReference type="Proteomes" id="UP000527143">
    <property type="component" value="Unassembled WGS sequence"/>
</dbReference>
<sequence length="40" mass="4511">MIGLPHMDVGFNSVHGTGREIRVRDEAIRHTLCVPEPLTR</sequence>
<name>A0A840YNE3_9SPHN</name>
<dbReference type="EMBL" id="JACIJF010000001">
    <property type="protein sequence ID" value="MBB5708972.1"/>
    <property type="molecule type" value="Genomic_DNA"/>
</dbReference>
<organism evidence="1 2">
    <name type="scientific">Sphingomonas xinjiangensis</name>
    <dbReference type="NCBI Taxonomy" id="643568"/>
    <lineage>
        <taxon>Bacteria</taxon>
        <taxon>Pseudomonadati</taxon>
        <taxon>Pseudomonadota</taxon>
        <taxon>Alphaproteobacteria</taxon>
        <taxon>Sphingomonadales</taxon>
        <taxon>Sphingomonadaceae</taxon>
        <taxon>Sphingomonas</taxon>
    </lineage>
</organism>
<proteinExistence type="predicted"/>
<evidence type="ECO:0000313" key="2">
    <source>
        <dbReference type="Proteomes" id="UP000527143"/>
    </source>
</evidence>
<reference evidence="1 2" key="1">
    <citation type="submission" date="2020-08" db="EMBL/GenBank/DDBJ databases">
        <title>Genomic Encyclopedia of Type Strains, Phase IV (KMG-IV): sequencing the most valuable type-strain genomes for metagenomic binning, comparative biology and taxonomic classification.</title>
        <authorList>
            <person name="Goeker M."/>
        </authorList>
    </citation>
    <scope>NUCLEOTIDE SEQUENCE [LARGE SCALE GENOMIC DNA]</scope>
    <source>
        <strain evidence="1 2">DSM 26736</strain>
    </source>
</reference>
<accession>A0A840YNE3</accession>